<reference evidence="2" key="1">
    <citation type="journal article" date="2023" name="Mol. Phylogenet. Evol.">
        <title>Genome-scale phylogeny and comparative genomics of the fungal order Sordariales.</title>
        <authorList>
            <person name="Hensen N."/>
            <person name="Bonometti L."/>
            <person name="Westerberg I."/>
            <person name="Brannstrom I.O."/>
            <person name="Guillou S."/>
            <person name="Cros-Aarteil S."/>
            <person name="Calhoun S."/>
            <person name="Haridas S."/>
            <person name="Kuo A."/>
            <person name="Mondo S."/>
            <person name="Pangilinan J."/>
            <person name="Riley R."/>
            <person name="LaButti K."/>
            <person name="Andreopoulos B."/>
            <person name="Lipzen A."/>
            <person name="Chen C."/>
            <person name="Yan M."/>
            <person name="Daum C."/>
            <person name="Ng V."/>
            <person name="Clum A."/>
            <person name="Steindorff A."/>
            <person name="Ohm R.A."/>
            <person name="Martin F."/>
            <person name="Silar P."/>
            <person name="Natvig D.O."/>
            <person name="Lalanne C."/>
            <person name="Gautier V."/>
            <person name="Ament-Velasquez S.L."/>
            <person name="Kruys A."/>
            <person name="Hutchinson M.I."/>
            <person name="Powell A.J."/>
            <person name="Barry K."/>
            <person name="Miller A.N."/>
            <person name="Grigoriev I.V."/>
            <person name="Debuchy R."/>
            <person name="Gladieux P."/>
            <person name="Hiltunen Thoren M."/>
            <person name="Johannesson H."/>
        </authorList>
    </citation>
    <scope>NUCLEOTIDE SEQUENCE</scope>
    <source>
        <strain evidence="2">CBS 958.72</strain>
    </source>
</reference>
<accession>A0AAE0KE51</accession>
<dbReference type="AlphaFoldDB" id="A0AAE0KE51"/>
<reference evidence="2" key="2">
    <citation type="submission" date="2023-06" db="EMBL/GenBank/DDBJ databases">
        <authorList>
            <consortium name="Lawrence Berkeley National Laboratory"/>
            <person name="Haridas S."/>
            <person name="Hensen N."/>
            <person name="Bonometti L."/>
            <person name="Westerberg I."/>
            <person name="Brannstrom I.O."/>
            <person name="Guillou S."/>
            <person name="Cros-Aarteil S."/>
            <person name="Calhoun S."/>
            <person name="Kuo A."/>
            <person name="Mondo S."/>
            <person name="Pangilinan J."/>
            <person name="Riley R."/>
            <person name="Labutti K."/>
            <person name="Andreopoulos B."/>
            <person name="Lipzen A."/>
            <person name="Chen C."/>
            <person name="Yanf M."/>
            <person name="Daum C."/>
            <person name="Ng V."/>
            <person name="Clum A."/>
            <person name="Steindorff A."/>
            <person name="Ohm R."/>
            <person name="Martin F."/>
            <person name="Silar P."/>
            <person name="Natvig D."/>
            <person name="Lalanne C."/>
            <person name="Gautier V."/>
            <person name="Ament-Velasquez S.L."/>
            <person name="Kruys A."/>
            <person name="Hutchinson M.I."/>
            <person name="Powell A.J."/>
            <person name="Barry K."/>
            <person name="Miller A.N."/>
            <person name="Grigoriev I.V."/>
            <person name="Debuchy R."/>
            <person name="Gladieux P."/>
            <person name="Thoren M.H."/>
            <person name="Johannesson H."/>
        </authorList>
    </citation>
    <scope>NUCLEOTIDE SEQUENCE</scope>
    <source>
        <strain evidence="2">CBS 958.72</strain>
    </source>
</reference>
<name>A0AAE0KE51_9PEZI</name>
<dbReference type="Gene3D" id="3.40.50.1820">
    <property type="entry name" value="alpha/beta hydrolase"/>
    <property type="match status" value="1"/>
</dbReference>
<protein>
    <submittedName>
        <fullName evidence="2">Uncharacterized protein</fullName>
    </submittedName>
</protein>
<dbReference type="InterPro" id="IPR029058">
    <property type="entry name" value="AB_hydrolase_fold"/>
</dbReference>
<proteinExistence type="predicted"/>
<dbReference type="EMBL" id="JAULSN010000004">
    <property type="protein sequence ID" value="KAK3374507.1"/>
    <property type="molecule type" value="Genomic_DNA"/>
</dbReference>
<comment type="caution">
    <text evidence="2">The sequence shown here is derived from an EMBL/GenBank/DDBJ whole genome shotgun (WGS) entry which is preliminary data.</text>
</comment>
<gene>
    <name evidence="2" type="ORF">B0T24DRAFT_667527</name>
</gene>
<organism evidence="2 3">
    <name type="scientific">Lasiosphaeria ovina</name>
    <dbReference type="NCBI Taxonomy" id="92902"/>
    <lineage>
        <taxon>Eukaryota</taxon>
        <taxon>Fungi</taxon>
        <taxon>Dikarya</taxon>
        <taxon>Ascomycota</taxon>
        <taxon>Pezizomycotina</taxon>
        <taxon>Sordariomycetes</taxon>
        <taxon>Sordariomycetidae</taxon>
        <taxon>Sordariales</taxon>
        <taxon>Lasiosphaeriaceae</taxon>
        <taxon>Lasiosphaeria</taxon>
    </lineage>
</organism>
<keyword evidence="1" id="KW-0732">Signal</keyword>
<feature type="chain" id="PRO_5042010857" evidence="1">
    <location>
        <begin position="20"/>
        <end position="294"/>
    </location>
</feature>
<sequence>MGRYGIALVLLPALRAVVSQITSPGCFIGSPITLMPACDRLLAVPSVCSGIPSRTGLSEYAAFLLCFRLQLRCQSEFRLCYLNSESDDIFYSDLMMWHSVCDSYINFVPTTPVISSLTATRDNNFCRSDVLHNCLSASESNEQCSPLADNLSALSSCLCHPSLILNFYTCLFLGNASCQAGTTAALTNIPLYTFCSNAPEVVAAATPPTIKTNNGVRLRYNQAGPPNGQLLFITGWRQGSIEWRKQTEYFSSAGFHITTFNYRGHGDSKEPEFSYRISRLTADLNDVLTELVRK</sequence>
<dbReference type="Proteomes" id="UP001287356">
    <property type="component" value="Unassembled WGS sequence"/>
</dbReference>
<keyword evidence="3" id="KW-1185">Reference proteome</keyword>
<evidence type="ECO:0000313" key="3">
    <source>
        <dbReference type="Proteomes" id="UP001287356"/>
    </source>
</evidence>
<evidence type="ECO:0000256" key="1">
    <source>
        <dbReference type="SAM" id="SignalP"/>
    </source>
</evidence>
<evidence type="ECO:0000313" key="2">
    <source>
        <dbReference type="EMBL" id="KAK3374507.1"/>
    </source>
</evidence>
<dbReference type="SUPFAM" id="SSF53474">
    <property type="entry name" value="alpha/beta-Hydrolases"/>
    <property type="match status" value="1"/>
</dbReference>
<feature type="signal peptide" evidence="1">
    <location>
        <begin position="1"/>
        <end position="19"/>
    </location>
</feature>